<dbReference type="EMBL" id="DSVI01000018">
    <property type="protein sequence ID" value="HGT48584.1"/>
    <property type="molecule type" value="Genomic_DNA"/>
</dbReference>
<evidence type="ECO:0008006" key="2">
    <source>
        <dbReference type="Google" id="ProtNLM"/>
    </source>
</evidence>
<accession>A0A832DM58</accession>
<comment type="caution">
    <text evidence="1">The sequence shown here is derived from an EMBL/GenBank/DDBJ whole genome shotgun (WGS) entry which is preliminary data.</text>
</comment>
<proteinExistence type="predicted"/>
<dbReference type="PROSITE" id="PS51257">
    <property type="entry name" value="PROKAR_LIPOPROTEIN"/>
    <property type="match status" value="1"/>
</dbReference>
<gene>
    <name evidence="1" type="ORF">ENS56_11145</name>
</gene>
<organism evidence="1">
    <name type="scientific">Ignavibacterium album</name>
    <dbReference type="NCBI Taxonomy" id="591197"/>
    <lineage>
        <taxon>Bacteria</taxon>
        <taxon>Pseudomonadati</taxon>
        <taxon>Ignavibacteriota</taxon>
        <taxon>Ignavibacteria</taxon>
        <taxon>Ignavibacteriales</taxon>
        <taxon>Ignavibacteriaceae</taxon>
        <taxon>Ignavibacterium</taxon>
    </lineage>
</organism>
<name>A0A832DM58_9BACT</name>
<protein>
    <recommendedName>
        <fullName evidence="2">Lipoprotein</fullName>
    </recommendedName>
</protein>
<sequence>MNQKDFIIILLFTLLLSCTGKNEKETENAQTDYFYCYINKIYEKNSTQFVRVDKIQVFTGDSAVLIAKQMDQAEYEINNSGDTTWFVPNDYFVLNETQEDEEFPIAKNCNIEITVSDESTSYQLTEQKNVSVEKLKSHLYDYMIFLVEVRDGFIISIKEYWTP</sequence>
<reference evidence="1" key="1">
    <citation type="journal article" date="2020" name="mSystems">
        <title>Genome- and Community-Level Interaction Insights into Carbon Utilization and Element Cycling Functions of Hydrothermarchaeota in Hydrothermal Sediment.</title>
        <authorList>
            <person name="Zhou Z."/>
            <person name="Liu Y."/>
            <person name="Xu W."/>
            <person name="Pan J."/>
            <person name="Luo Z.H."/>
            <person name="Li M."/>
        </authorList>
    </citation>
    <scope>NUCLEOTIDE SEQUENCE [LARGE SCALE GENOMIC DNA]</scope>
    <source>
        <strain evidence="1">SpSt-500</strain>
    </source>
</reference>
<dbReference type="AlphaFoldDB" id="A0A832DM58"/>
<evidence type="ECO:0000313" key="1">
    <source>
        <dbReference type="EMBL" id="HGT48584.1"/>
    </source>
</evidence>